<keyword evidence="5 11" id="KW-0479">Metal-binding</keyword>
<evidence type="ECO:0000313" key="13">
    <source>
        <dbReference type="Proteomes" id="UP001236415"/>
    </source>
</evidence>
<accession>A0ABY8WYV4</accession>
<keyword evidence="13" id="KW-1185">Reference proteome</keyword>
<evidence type="ECO:0000256" key="7">
    <source>
        <dbReference type="ARBA" id="ARBA00022777"/>
    </source>
</evidence>
<keyword evidence="7 11" id="KW-0418">Kinase</keyword>
<dbReference type="PRINTS" id="PR01099">
    <property type="entry name" value="HYETHTZKNASE"/>
</dbReference>
<evidence type="ECO:0000256" key="2">
    <source>
        <dbReference type="ARBA" id="ARBA00001946"/>
    </source>
</evidence>
<sequence length="279" mass="29302">MLNIKKLPSLITRIHEEQPLIHNMTNTVVTNFTANGLFSLGASPVMAYAEEEVAEMVQNARALVLNIGTLTTELLNAMIVAGKAANVYGVPVLLDPVGAGATSYRTDAALRIIREVNVTLIRGNAGEISRLIGEFMTVKGVDAGQIETLERAQLAIRAARTLGTAVIVSGPEDVITDGDTGYVVKSGHPLLTRVTGTGCLLTSVIGAFLAVEPSIMEAGTAGLGFYGAAALQAAEDKGQAGPGSFQIAFLDELSKLTPSSFEEYVTVLDIHSLFSKGEI</sequence>
<evidence type="ECO:0000256" key="5">
    <source>
        <dbReference type="ARBA" id="ARBA00022723"/>
    </source>
</evidence>
<keyword evidence="10 11" id="KW-0784">Thiamine biosynthesis</keyword>
<comment type="pathway">
    <text evidence="3 11">Cofactor biosynthesis; thiamine diphosphate biosynthesis; 4-methyl-5-(2-phosphoethyl)-thiazole from 5-(2-hydroxyethyl)-4-methylthiazole: step 1/1.</text>
</comment>
<keyword evidence="8 11" id="KW-0067">ATP-binding</keyword>
<evidence type="ECO:0000256" key="3">
    <source>
        <dbReference type="ARBA" id="ARBA00004868"/>
    </source>
</evidence>
<feature type="binding site" evidence="11">
    <location>
        <position position="46"/>
    </location>
    <ligand>
        <name>substrate</name>
    </ligand>
</feature>
<dbReference type="HAMAP" id="MF_00228">
    <property type="entry name" value="Thz_kinase"/>
    <property type="match status" value="1"/>
</dbReference>
<feature type="binding site" evidence="11">
    <location>
        <position position="196"/>
    </location>
    <ligand>
        <name>substrate</name>
    </ligand>
</feature>
<comment type="cofactor">
    <cofactor evidence="2 11">
        <name>Mg(2+)</name>
        <dbReference type="ChEBI" id="CHEBI:18420"/>
    </cofactor>
</comment>
<dbReference type="InterPro" id="IPR000417">
    <property type="entry name" value="Hyethyz_kinase"/>
</dbReference>
<dbReference type="PANTHER" id="PTHR20858:SF17">
    <property type="entry name" value="HYDROXYMETHYLPYRIMIDINE_PHOSPHOMETHYLPYRIMIDINE KINASE THI20-RELATED"/>
    <property type="match status" value="1"/>
</dbReference>
<dbReference type="EC" id="2.7.1.50" evidence="11"/>
<keyword evidence="6 11" id="KW-0547">Nucleotide-binding</keyword>
<reference evidence="12 13" key="1">
    <citation type="submission" date="2023-06" db="EMBL/GenBank/DDBJ databases">
        <title>Paenibacillus polygonum sp. nov., an endophytic bacterium, isolated from Polygonum lapathifolium L. in Nanji Wetland National Nature Reserve, South of Poyang Lake, Jiangxi Province, China.</title>
        <authorList>
            <person name="Yu Z."/>
        </authorList>
    </citation>
    <scope>NUCLEOTIDE SEQUENCE [LARGE SCALE GENOMIC DNA]</scope>
    <source>
        <strain evidence="12 13">C31</strain>
    </source>
</reference>
<dbReference type="NCBIfam" id="NF006830">
    <property type="entry name" value="PRK09355.1"/>
    <property type="match status" value="1"/>
</dbReference>
<dbReference type="InterPro" id="IPR029056">
    <property type="entry name" value="Ribokinase-like"/>
</dbReference>
<dbReference type="Proteomes" id="UP001236415">
    <property type="component" value="Chromosome"/>
</dbReference>
<protein>
    <recommendedName>
        <fullName evidence="11">Hydroxyethylthiazole kinase</fullName>
        <ecNumber evidence="11">2.7.1.50</ecNumber>
    </recommendedName>
    <alternativeName>
        <fullName evidence="11">4-methyl-5-beta-hydroxyethylthiazole kinase</fullName>
        <shortName evidence="11">TH kinase</shortName>
        <shortName evidence="11">Thz kinase</shortName>
    </alternativeName>
</protein>
<dbReference type="EMBL" id="CP127162">
    <property type="protein sequence ID" value="WIV18382.1"/>
    <property type="molecule type" value="Genomic_DNA"/>
</dbReference>
<keyword evidence="4 11" id="KW-0808">Transferase</keyword>
<evidence type="ECO:0000256" key="4">
    <source>
        <dbReference type="ARBA" id="ARBA00022679"/>
    </source>
</evidence>
<proteinExistence type="inferred from homology"/>
<evidence type="ECO:0000256" key="8">
    <source>
        <dbReference type="ARBA" id="ARBA00022840"/>
    </source>
</evidence>
<evidence type="ECO:0000256" key="9">
    <source>
        <dbReference type="ARBA" id="ARBA00022842"/>
    </source>
</evidence>
<comment type="catalytic activity">
    <reaction evidence="1 11">
        <text>5-(2-hydroxyethyl)-4-methylthiazole + ATP = 4-methyl-5-(2-phosphooxyethyl)-thiazole + ADP + H(+)</text>
        <dbReference type="Rhea" id="RHEA:24212"/>
        <dbReference type="ChEBI" id="CHEBI:15378"/>
        <dbReference type="ChEBI" id="CHEBI:17957"/>
        <dbReference type="ChEBI" id="CHEBI:30616"/>
        <dbReference type="ChEBI" id="CHEBI:58296"/>
        <dbReference type="ChEBI" id="CHEBI:456216"/>
        <dbReference type="EC" id="2.7.1.50"/>
    </reaction>
</comment>
<dbReference type="SUPFAM" id="SSF53613">
    <property type="entry name" value="Ribokinase-like"/>
    <property type="match status" value="1"/>
</dbReference>
<keyword evidence="9 11" id="KW-0460">Magnesium</keyword>
<dbReference type="Pfam" id="PF02110">
    <property type="entry name" value="HK"/>
    <property type="match status" value="1"/>
</dbReference>
<evidence type="ECO:0000256" key="1">
    <source>
        <dbReference type="ARBA" id="ARBA00001771"/>
    </source>
</evidence>
<evidence type="ECO:0000313" key="12">
    <source>
        <dbReference type="EMBL" id="WIV18382.1"/>
    </source>
</evidence>
<dbReference type="RefSeq" id="WP_285743703.1">
    <property type="nucleotide sequence ID" value="NZ_CP127162.1"/>
</dbReference>
<evidence type="ECO:0000256" key="10">
    <source>
        <dbReference type="ARBA" id="ARBA00022977"/>
    </source>
</evidence>
<organism evidence="12 13">
    <name type="scientific">Paenibacillus polygoni</name>
    <dbReference type="NCBI Taxonomy" id="3050112"/>
    <lineage>
        <taxon>Bacteria</taxon>
        <taxon>Bacillati</taxon>
        <taxon>Bacillota</taxon>
        <taxon>Bacilli</taxon>
        <taxon>Bacillales</taxon>
        <taxon>Paenibacillaceae</taxon>
        <taxon>Paenibacillus</taxon>
    </lineage>
</organism>
<evidence type="ECO:0000256" key="11">
    <source>
        <dbReference type="HAMAP-Rule" id="MF_00228"/>
    </source>
</evidence>
<comment type="function">
    <text evidence="11">Catalyzes the phosphorylation of the hydroxyl group of 4-methyl-5-beta-hydroxyethylthiazole (THZ).</text>
</comment>
<evidence type="ECO:0000256" key="6">
    <source>
        <dbReference type="ARBA" id="ARBA00022741"/>
    </source>
</evidence>
<dbReference type="NCBIfam" id="TIGR00694">
    <property type="entry name" value="thiM"/>
    <property type="match status" value="1"/>
</dbReference>
<dbReference type="PIRSF" id="PIRSF000513">
    <property type="entry name" value="Thz_kinase"/>
    <property type="match status" value="1"/>
</dbReference>
<feature type="binding site" evidence="11">
    <location>
        <position position="122"/>
    </location>
    <ligand>
        <name>ATP</name>
        <dbReference type="ChEBI" id="CHEBI:30616"/>
    </ligand>
</feature>
<dbReference type="Gene3D" id="3.40.1190.20">
    <property type="match status" value="1"/>
</dbReference>
<dbReference type="GO" id="GO:0004417">
    <property type="term" value="F:hydroxyethylthiazole kinase activity"/>
    <property type="evidence" value="ECO:0007669"/>
    <property type="project" value="UniProtKB-EC"/>
</dbReference>
<comment type="similarity">
    <text evidence="11">Belongs to the Thz kinase family.</text>
</comment>
<dbReference type="PANTHER" id="PTHR20858">
    <property type="entry name" value="PHOSPHOMETHYLPYRIMIDINE KINASE"/>
    <property type="match status" value="1"/>
</dbReference>
<feature type="binding site" evidence="11">
    <location>
        <position position="169"/>
    </location>
    <ligand>
        <name>ATP</name>
        <dbReference type="ChEBI" id="CHEBI:30616"/>
    </ligand>
</feature>
<dbReference type="CDD" id="cd01170">
    <property type="entry name" value="THZ_kinase"/>
    <property type="match status" value="1"/>
</dbReference>
<name>A0ABY8WYV4_9BACL</name>
<gene>
    <name evidence="11 12" type="primary">thiM</name>
    <name evidence="12" type="ORF">QPK24_18600</name>
</gene>